<dbReference type="PANTHER" id="PTHR44329:SF214">
    <property type="entry name" value="PROTEIN KINASE DOMAIN-CONTAINING PROTEIN"/>
    <property type="match status" value="1"/>
</dbReference>
<dbReference type="InterPro" id="IPR011009">
    <property type="entry name" value="Kinase-like_dom_sf"/>
</dbReference>
<accession>T0QBN2</accession>
<name>T0QBN2_SAPDV</name>
<dbReference type="InterPro" id="IPR000719">
    <property type="entry name" value="Prot_kinase_dom"/>
</dbReference>
<dbReference type="EMBL" id="JH767172">
    <property type="protein sequence ID" value="EQC30935.1"/>
    <property type="molecule type" value="Genomic_DNA"/>
</dbReference>
<dbReference type="InterPro" id="IPR032675">
    <property type="entry name" value="LRR_dom_sf"/>
</dbReference>
<dbReference type="AlphaFoldDB" id="T0QBN2"/>
<dbReference type="PRINTS" id="PR00109">
    <property type="entry name" value="TYRKINASE"/>
</dbReference>
<evidence type="ECO:0000313" key="3">
    <source>
        <dbReference type="EMBL" id="EQC30935.1"/>
    </source>
</evidence>
<dbReference type="Pfam" id="PF07714">
    <property type="entry name" value="PK_Tyr_Ser-Thr"/>
    <property type="match status" value="1"/>
</dbReference>
<dbReference type="RefSeq" id="XP_008615673.1">
    <property type="nucleotide sequence ID" value="XM_008617451.1"/>
</dbReference>
<dbReference type="Gene3D" id="3.80.10.10">
    <property type="entry name" value="Ribonuclease Inhibitor"/>
    <property type="match status" value="1"/>
</dbReference>
<dbReference type="InterPro" id="IPR051681">
    <property type="entry name" value="Ser/Thr_Kinases-Pseudokinases"/>
</dbReference>
<dbReference type="SUPFAM" id="SSF52058">
    <property type="entry name" value="L domain-like"/>
    <property type="match status" value="1"/>
</dbReference>
<protein>
    <submittedName>
        <fullName evidence="3">TKL protein kinase, variant 1</fullName>
    </submittedName>
</protein>
<dbReference type="SUPFAM" id="SSF56112">
    <property type="entry name" value="Protein kinase-like (PK-like)"/>
    <property type="match status" value="1"/>
</dbReference>
<gene>
    <name evidence="3" type="ORF">SDRG_11412</name>
</gene>
<reference evidence="3 4" key="1">
    <citation type="submission" date="2012-04" db="EMBL/GenBank/DDBJ databases">
        <title>The Genome Sequence of Saprolegnia declina VS20.</title>
        <authorList>
            <consortium name="The Broad Institute Genome Sequencing Platform"/>
            <person name="Russ C."/>
            <person name="Nusbaum C."/>
            <person name="Tyler B."/>
            <person name="van West P."/>
            <person name="Dieguez-Uribeondo J."/>
            <person name="de Bruijn I."/>
            <person name="Tripathy S."/>
            <person name="Jiang R."/>
            <person name="Young S.K."/>
            <person name="Zeng Q."/>
            <person name="Gargeya S."/>
            <person name="Fitzgerald M."/>
            <person name="Haas B."/>
            <person name="Abouelleil A."/>
            <person name="Alvarado L."/>
            <person name="Arachchi H.M."/>
            <person name="Berlin A."/>
            <person name="Chapman S.B."/>
            <person name="Goldberg J."/>
            <person name="Griggs A."/>
            <person name="Gujja S."/>
            <person name="Hansen M."/>
            <person name="Howarth C."/>
            <person name="Imamovic A."/>
            <person name="Larimer J."/>
            <person name="McCowen C."/>
            <person name="Montmayeur A."/>
            <person name="Murphy C."/>
            <person name="Neiman D."/>
            <person name="Pearson M."/>
            <person name="Priest M."/>
            <person name="Roberts A."/>
            <person name="Saif S."/>
            <person name="Shea T."/>
            <person name="Sisk P."/>
            <person name="Sykes S."/>
            <person name="Wortman J."/>
            <person name="Nusbaum C."/>
            <person name="Birren B."/>
        </authorList>
    </citation>
    <scope>NUCLEOTIDE SEQUENCE [LARGE SCALE GENOMIC DNA]</scope>
    <source>
        <strain evidence="3 4">VS20</strain>
    </source>
</reference>
<organism evidence="3 4">
    <name type="scientific">Saprolegnia diclina (strain VS20)</name>
    <dbReference type="NCBI Taxonomy" id="1156394"/>
    <lineage>
        <taxon>Eukaryota</taxon>
        <taxon>Sar</taxon>
        <taxon>Stramenopiles</taxon>
        <taxon>Oomycota</taxon>
        <taxon>Saprolegniomycetes</taxon>
        <taxon>Saprolegniales</taxon>
        <taxon>Saprolegniaceae</taxon>
        <taxon>Saprolegnia</taxon>
    </lineage>
</organism>
<dbReference type="VEuPathDB" id="FungiDB:SDRG_11412"/>
<feature type="transmembrane region" description="Helical" evidence="1">
    <location>
        <begin position="285"/>
        <end position="304"/>
    </location>
</feature>
<dbReference type="PANTHER" id="PTHR44329">
    <property type="entry name" value="SERINE/THREONINE-PROTEIN KINASE TNNI3K-RELATED"/>
    <property type="match status" value="1"/>
</dbReference>
<keyword evidence="3" id="KW-0418">Kinase</keyword>
<keyword evidence="1" id="KW-0472">Membrane</keyword>
<dbReference type="PROSITE" id="PS00108">
    <property type="entry name" value="PROTEIN_KINASE_ST"/>
    <property type="match status" value="1"/>
</dbReference>
<dbReference type="GO" id="GO:0004674">
    <property type="term" value="F:protein serine/threonine kinase activity"/>
    <property type="evidence" value="ECO:0007669"/>
    <property type="project" value="TreeGrafter"/>
</dbReference>
<evidence type="ECO:0000256" key="1">
    <source>
        <dbReference type="SAM" id="Phobius"/>
    </source>
</evidence>
<evidence type="ECO:0000259" key="2">
    <source>
        <dbReference type="PROSITE" id="PS50011"/>
    </source>
</evidence>
<sequence>MRRLAIGALTAAGLLRPCPYGNYSSTYSRDGCIGDEVFCIVDRACLDTRGYNKGDILSDSDMSQSSITVLDSAEHMAQLPRTAALDITFHATTIRSVGDLSSATNTRAIHLVNVVGLDLANAVFPSSLLEFSISGSRQEKLPKGLLYSRLQALNADSNRLTQVADLDLRGASTVRFDLNPITVLSNVSFSSKLEKLNLGGLHLTTFLVDPESYDALQDRVTDVGSIDVSNCVFPNAVRILQTKTRSVSVCVTPDSMLSSRPQSLPTTPMTSTAAVATSSGSEAPVLVGAVVGVLLLLVLVVTCVRRQRRSRVMKEASNFDELATATSGSVSSLQLNFDDLELLRLDDQVLVKSSFVAEGAFGQVWRGQYRDDPVAIKTLLPGRASRDAIVSLVSEIQLAAKMDSPFIVRLRGAAWRIPSELQMVSEWMDRGDLKVVLETSLLPWEDKVACMLSIAEGLVYLHSMEVIHRDLKSRNVLLDSVKGTKLADFGASREMTTETMTNGVGTYRWMAPEILRDTHYTSAADVYSFGVVLSELATHRTPYYDVCNDQGYPLAETAIISRVAQGVLQPTIPPELCPHWVRELALACLSMAPEDRPSAIQVAHCIDTHASYDR</sequence>
<proteinExistence type="predicted"/>
<feature type="domain" description="Protein kinase" evidence="2">
    <location>
        <begin position="350"/>
        <end position="612"/>
    </location>
</feature>
<dbReference type="GeneID" id="19952139"/>
<dbReference type="PROSITE" id="PS50011">
    <property type="entry name" value="PROTEIN_KINASE_DOM"/>
    <property type="match status" value="1"/>
</dbReference>
<keyword evidence="3" id="KW-0808">Transferase</keyword>
<dbReference type="Proteomes" id="UP000030762">
    <property type="component" value="Unassembled WGS sequence"/>
</dbReference>
<evidence type="ECO:0000313" key="4">
    <source>
        <dbReference type="Proteomes" id="UP000030762"/>
    </source>
</evidence>
<dbReference type="OrthoDB" id="2015071at2759"/>
<keyword evidence="4" id="KW-1185">Reference proteome</keyword>
<dbReference type="GO" id="GO:0005524">
    <property type="term" value="F:ATP binding"/>
    <property type="evidence" value="ECO:0007669"/>
    <property type="project" value="InterPro"/>
</dbReference>
<dbReference type="InterPro" id="IPR001245">
    <property type="entry name" value="Ser-Thr/Tyr_kinase_cat_dom"/>
</dbReference>
<keyword evidence="1" id="KW-0812">Transmembrane</keyword>
<keyword evidence="1" id="KW-1133">Transmembrane helix</keyword>
<dbReference type="SMART" id="SM00220">
    <property type="entry name" value="S_TKc"/>
    <property type="match status" value="1"/>
</dbReference>
<dbReference type="InterPro" id="IPR008271">
    <property type="entry name" value="Ser/Thr_kinase_AS"/>
</dbReference>
<dbReference type="Gene3D" id="1.10.510.10">
    <property type="entry name" value="Transferase(Phosphotransferase) domain 1"/>
    <property type="match status" value="1"/>
</dbReference>